<evidence type="ECO:0000256" key="17">
    <source>
        <dbReference type="ARBA" id="ARBA00023264"/>
    </source>
</evidence>
<keyword evidence="8 20" id="KW-0444">Lipid biosynthesis</keyword>
<evidence type="ECO:0000256" key="21">
    <source>
        <dbReference type="SAM" id="MobiDB-lite"/>
    </source>
</evidence>
<protein>
    <recommendedName>
        <fullName evidence="7 20">Phosphatidate cytidylyltransferase, mitochondrial</fullName>
        <ecNumber evidence="6 20">2.7.7.41</ecNumber>
    </recommendedName>
    <alternativeName>
        <fullName evidence="18 20">CDP-diacylglycerol synthase</fullName>
    </alternativeName>
    <alternativeName>
        <fullName evidence="19 20">Mitochondrial translocator assembly and maintenance protein 41 homolog</fullName>
    </alternativeName>
</protein>
<evidence type="ECO:0000313" key="23">
    <source>
        <dbReference type="Proteomes" id="UP000318571"/>
    </source>
</evidence>
<evidence type="ECO:0000256" key="6">
    <source>
        <dbReference type="ARBA" id="ARBA00012487"/>
    </source>
</evidence>
<dbReference type="OMA" id="HAENMHR"/>
<feature type="region of interest" description="Disordered" evidence="21">
    <location>
        <begin position="61"/>
        <end position="82"/>
    </location>
</feature>
<comment type="pathway">
    <text evidence="4">Lipid metabolism.</text>
</comment>
<organism evidence="22 23">
    <name type="scientific">Tigriopus californicus</name>
    <name type="common">Marine copepod</name>
    <dbReference type="NCBI Taxonomy" id="6832"/>
    <lineage>
        <taxon>Eukaryota</taxon>
        <taxon>Metazoa</taxon>
        <taxon>Ecdysozoa</taxon>
        <taxon>Arthropoda</taxon>
        <taxon>Crustacea</taxon>
        <taxon>Multicrustacea</taxon>
        <taxon>Hexanauplia</taxon>
        <taxon>Copepoda</taxon>
        <taxon>Harpacticoida</taxon>
        <taxon>Harpacticidae</taxon>
        <taxon>Tigriopus</taxon>
    </lineage>
</organism>
<comment type="function">
    <text evidence="20">Catalyzes the conversion of phosphatidic acid (PA) to CDP-diacylglycerol (CDP-DAG), an essential intermediate in the synthesis of phosphatidylglycerol, cardiolipin and phosphatidylinositol.</text>
</comment>
<comment type="pathway">
    <text evidence="3 20">Phospholipid metabolism; CDP-diacylglycerol biosynthesis; CDP-diacylglycerol from sn-glycerol 3-phosphate: step 3/3.</text>
</comment>
<evidence type="ECO:0000256" key="2">
    <source>
        <dbReference type="ARBA" id="ARBA00004443"/>
    </source>
</evidence>
<comment type="cofactor">
    <cofactor evidence="1 20">
        <name>Mg(2+)</name>
        <dbReference type="ChEBI" id="CHEBI:18420"/>
    </cofactor>
</comment>
<evidence type="ECO:0000256" key="20">
    <source>
        <dbReference type="PIRNR" id="PIRNR028840"/>
    </source>
</evidence>
<feature type="compositionally biased region" description="Basic and acidic residues" evidence="21">
    <location>
        <begin position="65"/>
        <end position="75"/>
    </location>
</feature>
<evidence type="ECO:0000256" key="8">
    <source>
        <dbReference type="ARBA" id="ARBA00022516"/>
    </source>
</evidence>
<evidence type="ECO:0000256" key="1">
    <source>
        <dbReference type="ARBA" id="ARBA00001946"/>
    </source>
</evidence>
<dbReference type="PIRSF" id="PIRSF028840">
    <property type="entry name" value="Mmp37"/>
    <property type="match status" value="1"/>
</dbReference>
<dbReference type="GO" id="GO:0005743">
    <property type="term" value="C:mitochondrial inner membrane"/>
    <property type="evidence" value="ECO:0007669"/>
    <property type="project" value="UniProtKB-SubCell"/>
</dbReference>
<keyword evidence="12 20" id="KW-0460">Magnesium</keyword>
<dbReference type="InterPro" id="IPR015222">
    <property type="entry name" value="Tam41"/>
</dbReference>
<comment type="subcellular location">
    <subcellularLocation>
        <location evidence="2 20">Mitochondrion inner membrane</location>
        <topology evidence="2 20">Peripheral membrane protein</topology>
        <orientation evidence="2 20">Matrix side</orientation>
    </subcellularLocation>
</comment>
<evidence type="ECO:0000256" key="19">
    <source>
        <dbReference type="ARBA" id="ARBA00031502"/>
    </source>
</evidence>
<evidence type="ECO:0000313" key="22">
    <source>
        <dbReference type="EMBL" id="TRY74766.1"/>
    </source>
</evidence>
<keyword evidence="14 20" id="KW-0496">Mitochondrion</keyword>
<proteinExistence type="inferred from homology"/>
<dbReference type="GO" id="GO:0032049">
    <property type="term" value="P:cardiolipin biosynthetic process"/>
    <property type="evidence" value="ECO:0007669"/>
    <property type="project" value="UniProtKB-UniRule"/>
</dbReference>
<comment type="similarity">
    <text evidence="5 20">Belongs to the TAM41 family.</text>
</comment>
<keyword evidence="23" id="KW-1185">Reference proteome</keyword>
<dbReference type="UniPathway" id="UPA00557">
    <property type="reaction ID" value="UER00614"/>
</dbReference>
<keyword evidence="15 20" id="KW-0472">Membrane</keyword>
<dbReference type="PANTHER" id="PTHR13619">
    <property type="entry name" value="PHOSPHATIDATE CYTIDYLYLTRANSFERASE, MITOCHONDRIAL"/>
    <property type="match status" value="1"/>
</dbReference>
<evidence type="ECO:0000256" key="7">
    <source>
        <dbReference type="ARBA" id="ARBA00018337"/>
    </source>
</evidence>
<evidence type="ECO:0000256" key="4">
    <source>
        <dbReference type="ARBA" id="ARBA00005189"/>
    </source>
</evidence>
<sequence>MKQTRNKKTLTKCWENTNQHHRLIYGKMLGITKLGLGICRSSTHFPPLPIIVNIQSMTSSTSSTLKKEPPVKEQFSRPGSNPRFSVVTAEPRDMDMFSRILSRFPSGRCLTFAYGSGVFKQTGHKSTKDNMTDFIITVDNPEVWHQQNRIKNPKDYATLLRLFGPQVMASIQDKWGARLFFNTLIPFEDGLIKYGVISKDAMLSDLLDWESLYAAGRLHKPVLILEKNVNSHEIHSALRLNLQSALHTALLLLPETFTEEEFYITLAGLSYTGDFRMIVGEDKNKVANIVKPNIPRFRELYSKRVQSLSNHVELNPSRGRGEQDSSSSGRHHHLTQLPKNLQWFLVKEWNKDGRYRDVEDVLRAAAVDRDSDDMIRKALKDIVGKTSISQALKGILTAGVGKTVKYSGAKLKKMAKSMN</sequence>
<dbReference type="Pfam" id="PF09139">
    <property type="entry name" value="Tam41_Mmp37"/>
    <property type="match status" value="1"/>
</dbReference>
<evidence type="ECO:0000256" key="11">
    <source>
        <dbReference type="ARBA" id="ARBA00022792"/>
    </source>
</evidence>
<evidence type="ECO:0000256" key="9">
    <source>
        <dbReference type="ARBA" id="ARBA00022679"/>
    </source>
</evidence>
<feature type="region of interest" description="Disordered" evidence="21">
    <location>
        <begin position="311"/>
        <end position="332"/>
    </location>
</feature>
<keyword evidence="9 20" id="KW-0808">Transferase</keyword>
<evidence type="ECO:0000256" key="5">
    <source>
        <dbReference type="ARBA" id="ARBA00005458"/>
    </source>
</evidence>
<dbReference type="PANTHER" id="PTHR13619:SF0">
    <property type="entry name" value="PHOSPHATIDATE CYTIDYLYLTRANSFERASE, MITOCHONDRIAL"/>
    <property type="match status" value="1"/>
</dbReference>
<comment type="caution">
    <text evidence="22">The sequence shown here is derived from an EMBL/GenBank/DDBJ whole genome shotgun (WGS) entry which is preliminary data.</text>
</comment>
<evidence type="ECO:0000256" key="14">
    <source>
        <dbReference type="ARBA" id="ARBA00023128"/>
    </source>
</evidence>
<dbReference type="OrthoDB" id="341477at2759"/>
<keyword evidence="13 20" id="KW-0443">Lipid metabolism</keyword>
<dbReference type="GO" id="GO:0016024">
    <property type="term" value="P:CDP-diacylglycerol biosynthetic process"/>
    <property type="evidence" value="ECO:0007669"/>
    <property type="project" value="UniProtKB-UniRule"/>
</dbReference>
<evidence type="ECO:0000256" key="12">
    <source>
        <dbReference type="ARBA" id="ARBA00022842"/>
    </source>
</evidence>
<keyword evidence="17 20" id="KW-1208">Phospholipid metabolism</keyword>
<evidence type="ECO:0000256" key="16">
    <source>
        <dbReference type="ARBA" id="ARBA00023209"/>
    </source>
</evidence>
<dbReference type="STRING" id="6832.A0A553PAQ9"/>
<dbReference type="Proteomes" id="UP000318571">
    <property type="component" value="Chromosome 2"/>
</dbReference>
<evidence type="ECO:0000256" key="18">
    <source>
        <dbReference type="ARBA" id="ARBA00029893"/>
    </source>
</evidence>
<evidence type="ECO:0000256" key="10">
    <source>
        <dbReference type="ARBA" id="ARBA00022695"/>
    </source>
</evidence>
<dbReference type="EC" id="2.7.7.41" evidence="6 20"/>
<evidence type="ECO:0000256" key="13">
    <source>
        <dbReference type="ARBA" id="ARBA00023098"/>
    </source>
</evidence>
<dbReference type="AlphaFoldDB" id="A0A553PAQ9"/>
<keyword evidence="16 20" id="KW-0594">Phospholipid biosynthesis</keyword>
<comment type="catalytic activity">
    <reaction evidence="20">
        <text>a 1,2-diacyl-sn-glycero-3-phosphate + CTP + H(+) = a CDP-1,2-diacyl-sn-glycerol + diphosphate</text>
        <dbReference type="Rhea" id="RHEA:16229"/>
        <dbReference type="ChEBI" id="CHEBI:15378"/>
        <dbReference type="ChEBI" id="CHEBI:33019"/>
        <dbReference type="ChEBI" id="CHEBI:37563"/>
        <dbReference type="ChEBI" id="CHEBI:58332"/>
        <dbReference type="ChEBI" id="CHEBI:58608"/>
        <dbReference type="EC" id="2.7.7.41"/>
    </reaction>
</comment>
<dbReference type="GO" id="GO:0004605">
    <property type="term" value="F:phosphatidate cytidylyltransferase activity"/>
    <property type="evidence" value="ECO:0007669"/>
    <property type="project" value="UniProtKB-UniRule"/>
</dbReference>
<evidence type="ECO:0000256" key="15">
    <source>
        <dbReference type="ARBA" id="ARBA00023136"/>
    </source>
</evidence>
<evidence type="ECO:0000256" key="3">
    <source>
        <dbReference type="ARBA" id="ARBA00005119"/>
    </source>
</evidence>
<dbReference type="EMBL" id="VCGU01000005">
    <property type="protein sequence ID" value="TRY74766.1"/>
    <property type="molecule type" value="Genomic_DNA"/>
</dbReference>
<accession>A0A553PAQ9</accession>
<reference evidence="22 23" key="1">
    <citation type="journal article" date="2018" name="Nat. Ecol. Evol.">
        <title>Genomic signatures of mitonuclear coevolution across populations of Tigriopus californicus.</title>
        <authorList>
            <person name="Barreto F.S."/>
            <person name="Watson E.T."/>
            <person name="Lima T.G."/>
            <person name="Willett C.S."/>
            <person name="Edmands S."/>
            <person name="Li W."/>
            <person name="Burton R.S."/>
        </authorList>
    </citation>
    <scope>NUCLEOTIDE SEQUENCE [LARGE SCALE GENOMIC DNA]</scope>
    <source>
        <strain evidence="22 23">San Diego</strain>
    </source>
</reference>
<name>A0A553PAQ9_TIGCA</name>
<keyword evidence="11 20" id="KW-0999">Mitochondrion inner membrane</keyword>
<gene>
    <name evidence="22" type="ORF">TCAL_05673</name>
</gene>
<keyword evidence="10 20" id="KW-0548">Nucleotidyltransferase</keyword>